<evidence type="ECO:0000313" key="2">
    <source>
        <dbReference type="Proteomes" id="UP001241377"/>
    </source>
</evidence>
<reference evidence="1" key="1">
    <citation type="submission" date="2023-04" db="EMBL/GenBank/DDBJ databases">
        <title>Draft Genome sequencing of Naganishia species isolated from polar environments using Oxford Nanopore Technology.</title>
        <authorList>
            <person name="Leo P."/>
            <person name="Venkateswaran K."/>
        </authorList>
    </citation>
    <scope>NUCLEOTIDE SEQUENCE</scope>
    <source>
        <strain evidence="1">MNA-CCFEE 5261</strain>
    </source>
</reference>
<name>A0ACC2V2J1_9TREE</name>
<sequence>MPKKRNQNEAGTTTFTAAGSGLNTSAVGKLSSKIGKTKAELNRERKPEKRILGLDDAPRHTKGRWAEGEMEAAANSLADDYPLVDEPLILAMLADYSPDGFYAALPNVQEDLAMLQASAVPDNFNDYQHEFSSSSKSLQSSSVGDGLGLSVKPERPPYGSSRTSSSLSSAWSQSNEEGKDSQIISRDFATAAPAKRFKTKRARSSNTVLPRQHSVGAAKLTNVPYEKPSNIMANSPSSNGNQTGVHSATEVPKIPSSHLGSDSPEITHMIEDSSKKLDEVVLGSKRVQVGAGTDTDVSHNVESDTETGITTDDDASLGTASFDPMTFLTEIFASIPIDQIEEVLEKAQLGGGDAIGKSIEALLSVETIREGEERGAWSDDERELGVIIAEKQETDTSADEAKFSTTPRQRLKRQKSPPLGPKPNDKPLSLTVPLYGKVKVDESPLPSKSISRLPALSHHTSTPGYTATFTKQESPVAISFKLTSLATHLASLCRSEKATASHFLKYLQSSSYVSGYAAMRAALEIVAVPRSQVWREIDMFKEITEPSDEFSFLEPKDLELCVRSTAGDIAAALDLAETLKEAMLSTADDLAWASHIDDQPSQDTAITLPSTQVSNAVSITAPPTFLPSPTYSTVRKSKHSKRSVEHPQNWRTIDKNLKPKKGGHQHPLADFIPSYAKGATPHDSRPGALYTDNEDILNYTMDECRRKALAERQRRQDAIRQAGKYFRTNIKGNGNQVAAFYASEARRAAEQARLWDLRAARELVEKQR</sequence>
<dbReference type="Proteomes" id="UP001241377">
    <property type="component" value="Unassembled WGS sequence"/>
</dbReference>
<dbReference type="EMBL" id="JASBWR010000122">
    <property type="protein sequence ID" value="KAJ9093565.1"/>
    <property type="molecule type" value="Genomic_DNA"/>
</dbReference>
<protein>
    <submittedName>
        <fullName evidence="1">Uncharacterized protein</fullName>
    </submittedName>
</protein>
<comment type="caution">
    <text evidence="1">The sequence shown here is derived from an EMBL/GenBank/DDBJ whole genome shotgun (WGS) entry which is preliminary data.</text>
</comment>
<keyword evidence="2" id="KW-1185">Reference proteome</keyword>
<organism evidence="1 2">
    <name type="scientific">Naganishia cerealis</name>
    <dbReference type="NCBI Taxonomy" id="610337"/>
    <lineage>
        <taxon>Eukaryota</taxon>
        <taxon>Fungi</taxon>
        <taxon>Dikarya</taxon>
        <taxon>Basidiomycota</taxon>
        <taxon>Agaricomycotina</taxon>
        <taxon>Tremellomycetes</taxon>
        <taxon>Filobasidiales</taxon>
        <taxon>Filobasidiaceae</taxon>
        <taxon>Naganishia</taxon>
    </lineage>
</organism>
<proteinExistence type="predicted"/>
<gene>
    <name evidence="1" type="ORF">QFC19_008292</name>
</gene>
<evidence type="ECO:0000313" key="1">
    <source>
        <dbReference type="EMBL" id="KAJ9093565.1"/>
    </source>
</evidence>
<accession>A0ACC2V2J1</accession>